<dbReference type="InterPro" id="IPR014759">
    <property type="entry name" value="Helicase_SF3_ssRNA_vir"/>
</dbReference>
<dbReference type="Pfam" id="PF00073">
    <property type="entry name" value="Rhv"/>
    <property type="match status" value="2"/>
</dbReference>
<evidence type="ECO:0000256" key="3">
    <source>
        <dbReference type="ARBA" id="ARBA00020107"/>
    </source>
</evidence>
<feature type="domain" description="SF3 helicase" evidence="33">
    <location>
        <begin position="1589"/>
        <end position="1754"/>
    </location>
</feature>
<keyword evidence="4" id="KW-0813">Transport</keyword>
<dbReference type="CDD" id="cd23223">
    <property type="entry name" value="Megrivirus_RdRp"/>
    <property type="match status" value="1"/>
</dbReference>
<evidence type="ECO:0000256" key="14">
    <source>
        <dbReference type="ARBA" id="ARBA00022706"/>
    </source>
</evidence>
<dbReference type="GO" id="GO:0004197">
    <property type="term" value="F:cysteine-type endopeptidase activity"/>
    <property type="evidence" value="ECO:0007669"/>
    <property type="project" value="InterPro"/>
</dbReference>
<evidence type="ECO:0000256" key="21">
    <source>
        <dbReference type="ARBA" id="ARBA00022844"/>
    </source>
</evidence>
<dbReference type="EMBL" id="MK204390">
    <property type="protein sequence ID" value="QDY92330.1"/>
    <property type="molecule type" value="Genomic_RNA"/>
</dbReference>
<dbReference type="PROSITE" id="PS50507">
    <property type="entry name" value="RDRP_SSRNA_POS"/>
    <property type="match status" value="1"/>
</dbReference>
<organism evidence="35">
    <name type="scientific">Red-capped plover megrivirus</name>
    <dbReference type="NCBI Taxonomy" id="2592494"/>
    <lineage>
        <taxon>Viruses</taxon>
        <taxon>Riboviria</taxon>
        <taxon>Orthornavirae</taxon>
        <taxon>Pisuviricota</taxon>
        <taxon>Pisoniviricetes</taxon>
        <taxon>Picornavirales</taxon>
        <taxon>Picornaviridae</taxon>
        <taxon>Kodimesavirinae</taxon>
        <taxon>Megrivirus</taxon>
    </lineage>
</organism>
<evidence type="ECO:0000256" key="9">
    <source>
        <dbReference type="ARBA" id="ARBA00022561"/>
    </source>
</evidence>
<dbReference type="InterPro" id="IPR001205">
    <property type="entry name" value="RNA-dir_pol_C"/>
</dbReference>
<evidence type="ECO:0000256" key="1">
    <source>
        <dbReference type="ARBA" id="ARBA00004295"/>
    </source>
</evidence>
<dbReference type="GO" id="GO:0034220">
    <property type="term" value="P:monoatomic ion transmembrane transport"/>
    <property type="evidence" value="ECO:0007669"/>
    <property type="project" value="UniProtKB-KW"/>
</dbReference>
<dbReference type="Pfam" id="PF00910">
    <property type="entry name" value="RNA_helicase"/>
    <property type="match status" value="1"/>
</dbReference>
<keyword evidence="31" id="KW-0812">Transmembrane</keyword>
<keyword evidence="12" id="KW-0808">Transferase</keyword>
<feature type="region of interest" description="Disordered" evidence="30">
    <location>
        <begin position="1087"/>
        <end position="1109"/>
    </location>
</feature>
<dbReference type="PRINTS" id="PR00918">
    <property type="entry name" value="CALICVIRUSNS"/>
</dbReference>
<dbReference type="InterPro" id="IPR043128">
    <property type="entry name" value="Rev_trsase/Diguanyl_cyclase"/>
</dbReference>
<keyword evidence="28" id="KW-1160">Virus entry into host cell</keyword>
<keyword evidence="16" id="KW-0378">Hydrolase</keyword>
<proteinExistence type="predicted"/>
<evidence type="ECO:0000256" key="2">
    <source>
        <dbReference type="ARBA" id="ARBA00004328"/>
    </source>
</evidence>
<comment type="subcellular location">
    <subcellularLocation>
        <location evidence="1">Host cytoplasmic vesicle membrane</location>
        <topology evidence="1">Peripheral membrane protein</topology>
        <orientation evidence="1">Cytoplasmic side</orientation>
    </subcellularLocation>
    <subcellularLocation>
        <location evidence="2">Virion</location>
    </subcellularLocation>
</comment>
<keyword evidence="19" id="KW-0788">Thiol protease</keyword>
<dbReference type="InterPro" id="IPR033703">
    <property type="entry name" value="Rhv-like"/>
</dbReference>
<evidence type="ECO:0000256" key="19">
    <source>
        <dbReference type="ARBA" id="ARBA00022807"/>
    </source>
</evidence>
<evidence type="ECO:0000256" key="20">
    <source>
        <dbReference type="ARBA" id="ARBA00022840"/>
    </source>
</evidence>
<evidence type="ECO:0000256" key="13">
    <source>
        <dbReference type="ARBA" id="ARBA00022695"/>
    </source>
</evidence>
<evidence type="ECO:0000259" key="34">
    <source>
        <dbReference type="PROSITE" id="PS51874"/>
    </source>
</evidence>
<keyword evidence="5" id="KW-0696">RNA-directed RNA polymerase</keyword>
<dbReference type="Pfam" id="PF00680">
    <property type="entry name" value="RdRP_1"/>
    <property type="match status" value="1"/>
</dbReference>
<dbReference type="GO" id="GO:0005524">
    <property type="term" value="F:ATP binding"/>
    <property type="evidence" value="ECO:0007669"/>
    <property type="project" value="UniProtKB-KW"/>
</dbReference>
<dbReference type="SUPFAM" id="SSF88633">
    <property type="entry name" value="Positive stranded ssRNA viruses"/>
    <property type="match status" value="2"/>
</dbReference>
<dbReference type="GO" id="GO:0005198">
    <property type="term" value="F:structural molecule activity"/>
    <property type="evidence" value="ECO:0007669"/>
    <property type="project" value="InterPro"/>
</dbReference>
<keyword evidence="15" id="KW-0547">Nucleotide-binding</keyword>
<keyword evidence="31" id="KW-1133">Transmembrane helix</keyword>
<keyword evidence="20" id="KW-0067">ATP-binding</keyword>
<dbReference type="SUPFAM" id="SSF50494">
    <property type="entry name" value="Trypsin-like serine proteases"/>
    <property type="match status" value="1"/>
</dbReference>
<dbReference type="CDD" id="cd00205">
    <property type="entry name" value="rhv_like"/>
    <property type="match status" value="1"/>
</dbReference>
<evidence type="ECO:0000256" key="15">
    <source>
        <dbReference type="ARBA" id="ARBA00022741"/>
    </source>
</evidence>
<dbReference type="InterPro" id="IPR001676">
    <property type="entry name" value="Picornavirus_capsid"/>
</dbReference>
<dbReference type="InterPro" id="IPR043502">
    <property type="entry name" value="DNA/RNA_pol_sf"/>
</dbReference>
<dbReference type="Gene3D" id="3.30.70.270">
    <property type="match status" value="2"/>
</dbReference>
<dbReference type="SUPFAM" id="SSF56672">
    <property type="entry name" value="DNA/RNA polymerases"/>
    <property type="match status" value="1"/>
</dbReference>
<dbReference type="InterPro" id="IPR009003">
    <property type="entry name" value="Peptidase_S1_PA"/>
</dbReference>
<evidence type="ECO:0000256" key="17">
    <source>
        <dbReference type="ARBA" id="ARBA00022804"/>
    </source>
</evidence>
<accession>A0A5B8KAS7</accession>
<evidence type="ECO:0000259" key="32">
    <source>
        <dbReference type="PROSITE" id="PS50507"/>
    </source>
</evidence>
<keyword evidence="22" id="KW-1043">Host membrane</keyword>
<dbReference type="InterPro" id="IPR029053">
    <property type="entry name" value="Viral_coat"/>
</dbReference>
<keyword evidence="11" id="KW-0645">Protease</keyword>
<dbReference type="InterPro" id="IPR044067">
    <property type="entry name" value="PCV_3C_PRO"/>
</dbReference>
<keyword evidence="21" id="KW-0946">Virion</keyword>
<dbReference type="GO" id="GO:0003968">
    <property type="term" value="F:RNA-directed RNA polymerase activity"/>
    <property type="evidence" value="ECO:0007669"/>
    <property type="project" value="UniProtKB-KW"/>
</dbReference>
<dbReference type="GO" id="GO:0006508">
    <property type="term" value="P:proteolysis"/>
    <property type="evidence" value="ECO:0007669"/>
    <property type="project" value="UniProtKB-KW"/>
</dbReference>
<keyword evidence="23" id="KW-0693">Viral RNA replication</keyword>
<keyword evidence="27" id="KW-1035">Host cytoplasm</keyword>
<dbReference type="InterPro" id="IPR007094">
    <property type="entry name" value="RNA-dir_pol_PSvirus"/>
</dbReference>
<protein>
    <recommendedName>
        <fullName evidence="3">Genome polyprotein</fullName>
    </recommendedName>
</protein>
<evidence type="ECO:0000256" key="18">
    <source>
        <dbReference type="ARBA" id="ARBA00022806"/>
    </source>
</evidence>
<evidence type="ECO:0000256" key="26">
    <source>
        <dbReference type="ARBA" id="ARBA00023136"/>
    </source>
</evidence>
<evidence type="ECO:0000256" key="31">
    <source>
        <dbReference type="SAM" id="Phobius"/>
    </source>
</evidence>
<keyword evidence="29" id="KW-0407">Ion channel</keyword>
<evidence type="ECO:0000256" key="24">
    <source>
        <dbReference type="ARBA" id="ARBA00023039"/>
    </source>
</evidence>
<evidence type="ECO:0000256" key="29">
    <source>
        <dbReference type="ARBA" id="ARBA00023303"/>
    </source>
</evidence>
<evidence type="ECO:0000256" key="28">
    <source>
        <dbReference type="ARBA" id="ARBA00023296"/>
    </source>
</evidence>
<sequence length="2704" mass="302030">MGSHGLDLDCMIVCRRAQCYGCKKSVVLPMMFSSTHFVQKQEEKRRLTLVKYGQKLSVDMKDLVKQEEEKLARLRQLYEKNFVFEAPIQTKIDDSAPLEAEQEDPLTQKTPFVSASGETTIVADVPKTSGPVARNWTVYRNEATDLRLVLKTSDWETSKSLGDLITGEPVLLPHAFFTDQVIDEASGNSVVLSGYNQFAQAYQSHGLYRSAYKVFVSANGTQFHSGSLFVVAVPQPHVYLNSSSNSLPSAGNRKYRIADVYNQAQLGIFPSGRILPRSNNQLELDLPYVGRAEWKATAHQEVDYALFVFVETKLGVSSGSTPTLKVVVEAAPDGATFCAPKRIQAFFKPTVGNFLPPTNIPAPAQFETPTRVIPGVGAIASENPGTLQSVGWKPDQSLDYLPPRVENFQSLLSRPTVKALFDVGTAVTTGTLIAEWDVSPINNVRNNNASNNVKTVEGSSFLETFSRFFLQWRGSILYTLEWTGPAVSSGRFLLAFQPAALRESKTGAYGPQLPTGQVLAALSTGPHVVWDLAQSTSVTLPCDFAVPTPWAAVNPLVTAGSSTTQSVDNGGIFTNSISGTAYLVQLTPIVTPQTTQTTFQVVLHESAGHDFNLRYFAPRDPTTLPIYNGVLDQGPVLDPQLIGEEALDDSKLSVEKVLRHPRLLASGTVQQNKTLVLPLTLISYGSSTNTAKIVAGRVFPSLFTEMRADLRILVVSNNPEAILVAYRPPGTTDTVFGEVPTNTAAITNANWTIVSLRADNAGFELFVPYPGLGRTFQTSLNTSIRSDVVYEPTQDQSDPGSLGSILVIPRGVNQSTPNTNVWVFVGFHNVSAFVPRPFGPLNTAIPAPTMLADHEDFEESEEISGCRFEAPLRPLKEIQARFHLSDEEMAAGVTEDGWELQSLSDEMEMEEMIVEIEAEEAQRLFRELPDDYPEGQQTLGQWINGEWYRQPLHDIDPLFMWETPYSRSRLVYDPTPRNLAYETFWIACRRARSLAMIRPLQARDFLMAQLRRAERSGRLPAHLAREFHRAHDFVNWSIQQAFQAVREEEEDSGFFSEADDLGGVQFEAPLEPRPQASVDVAVVQNPVSESEAENGGELSEDDDEPPPKFPTPVVYKVNRGLYNHWGIAYGNTCISLRQVGINAVVSDTSDLDLKRARKHTEVSMKVWFQAVSALGMEFPDYNITHNCTHWTQAMSGCDLENSGLYLGLGLAVTAVSLPFLFQAPVQKKENLVAMESPLLNWEEPQFPPMKTTRRVKIVKKPQHRQHVFRRTMLFGKRFSLPRRTPSLPHFEAPININVSSSRMETQAEAASIELRNTLKTYQDMAPTLSAAITNAAASFQDSSMKASEFINKMEKLVDATTDFLPQAAAAARDTASGLASSLSRRIGSMLLKVIGYVLIIFGNPNPATIAGVIALMASEAMDSRYIREKIKSAATCLSHKLQALFCSVFGLKVCDDDPKLFEEPEVNQAYQDYMRERVNFEAPATGLQTFNQGVLAMKNVEWIIEKIKDLIDFVISKLKGKKVESPESYLESRADYIVKLYDDSVESGSCQNIDQRLLEKRLNEANEMLSYCVNHKLTSATPILARTVTNYRTTKRKLAAASYEDRAEPLVVYIHGGPGVGKSVLSNVIARAYCKRKGLPFNSSVFTTPPGSEYFDGYTGQPVHIIDDFCQNTTGEDVKLFCQMVSTTRFSPPMAALEEKGVNYCSKLIIATSNLATPQSNEIRIPAALERRCHIKVRTILHPAFSTPQGRLDMTAAFKPLGPAKSADFKQDCAYLNGAAITASAVIGEERKSEKMSIYELMEVIYEELDRREQCQDVLRGIVFEAPRPEDVRCYADGVIPTLCTHQDHEEKNCHRVFFRQGDQVWHRDFLNEKERRTFMEGYHLGKLPEGDEVRPCSCGDSACGKLLFLTKTSAKTFDFRSRSAMDYFLFCNGKSFKLYDPEPFQSTVVKKEEKPDVDTMKKELLSLKKKCMISFAITALGAVSSIIAAVVYLCKRKKNKVEAAYSGMPGQTKQKDHPRPLPIRNVKYEAPMLPQIYNRVHTNVVSLHFDCPNYQPFDISGVGLFDRYVATCHHAMRLATHVEVNGVRYKREDLNPVHISRGGKPTDLVFFQIPDGNQFKDITRYLISVKDKFPRDDAVLVSRAKKMVCNMQATNVRGMRSVTVDGDVEQNTFANVVAYDCPTMPGLCGAPLLSKNGAREAILGIHFAGTGSVGLAVPIYKEDLKVLFEGDIKPIEHPGKPTHVPRKSNLQKSPAFGAFPVTHEPACLTKHDKRLKEGVDLDTVMFSKHTGNHPGWKTLDPAMAYVVNDLMAKLGFSAEEPIGRWTMEEAINGSGCMDPIPMNQSPGYPYNTEGRSRRSFFEWRNEQWEPTDELRREVERALEKPEDFYFSTFLKDEIRPRAKVEGGKTRLVDGDALPRVIAYRMVFGPLFERMIAKNGPAIHSAVGCDPDKDWTRFFHELGPAHYPYVFDLDYSCFDSSEPAVSFELMAKYFKPYFKDDVTPFFLALARSKHVYEGAAFLMEGGMPSGCVGTSMFNCVNNSAFIVSALMDLKIKPEDCAWLCYGDDVIIATHEKRLSKRIAEFYARETPLVVTPASKSGDFPEVSTIYEVTFLKRFFQPDSAYPDLIHPYMPLDHLQQSVMWKTDGPFQAKIDSLCLLAFHAGGPAYREFVRRVDQQCRQRGENFQFRPFEYLMAVWYGNFF</sequence>
<dbReference type="Gene3D" id="2.40.10.10">
    <property type="entry name" value="Trypsin-like serine proteases"/>
    <property type="match status" value="1"/>
</dbReference>
<dbReference type="InterPro" id="IPR027417">
    <property type="entry name" value="P-loop_NTPase"/>
</dbReference>
<keyword evidence="18" id="KW-0347">Helicase</keyword>
<evidence type="ECO:0000259" key="33">
    <source>
        <dbReference type="PROSITE" id="PS51218"/>
    </source>
</evidence>
<dbReference type="GO" id="GO:0015267">
    <property type="term" value="F:channel activity"/>
    <property type="evidence" value="ECO:0007669"/>
    <property type="project" value="UniProtKB-KW"/>
</dbReference>
<evidence type="ECO:0000313" key="35">
    <source>
        <dbReference type="EMBL" id="QDY92330.1"/>
    </source>
</evidence>
<evidence type="ECO:0000256" key="8">
    <source>
        <dbReference type="ARBA" id="ARBA00022553"/>
    </source>
</evidence>
<dbReference type="GO" id="GO:0003724">
    <property type="term" value="F:RNA helicase activity"/>
    <property type="evidence" value="ECO:0007669"/>
    <property type="project" value="InterPro"/>
</dbReference>
<feature type="transmembrane region" description="Helical" evidence="31">
    <location>
        <begin position="1973"/>
        <end position="1995"/>
    </location>
</feature>
<evidence type="ECO:0000256" key="27">
    <source>
        <dbReference type="ARBA" id="ARBA00023200"/>
    </source>
</evidence>
<feature type="domain" description="RdRp catalytic" evidence="32">
    <location>
        <begin position="2468"/>
        <end position="2581"/>
    </location>
</feature>
<keyword evidence="9" id="KW-0167">Capsid protein</keyword>
<evidence type="ECO:0000256" key="12">
    <source>
        <dbReference type="ARBA" id="ARBA00022679"/>
    </source>
</evidence>
<dbReference type="Pfam" id="PF00548">
    <property type="entry name" value="Peptidase_C3"/>
    <property type="match status" value="1"/>
</dbReference>
<dbReference type="InterPro" id="IPR000199">
    <property type="entry name" value="Peptidase_C3A/C3B_picornavir"/>
</dbReference>
<dbReference type="SUPFAM" id="SSF52540">
    <property type="entry name" value="P-loop containing nucleoside triphosphate hydrolases"/>
    <property type="match status" value="1"/>
</dbReference>
<evidence type="ECO:0000256" key="4">
    <source>
        <dbReference type="ARBA" id="ARBA00022448"/>
    </source>
</evidence>
<dbReference type="Gene3D" id="3.40.50.300">
    <property type="entry name" value="P-loop containing nucleotide triphosphate hydrolases"/>
    <property type="match status" value="1"/>
</dbReference>
<feature type="domain" description="Peptidase C3" evidence="34">
    <location>
        <begin position="2031"/>
        <end position="2225"/>
    </location>
</feature>
<keyword evidence="17" id="KW-1161">Viral attachment to host cell</keyword>
<keyword evidence="7" id="KW-0191">Covalent protein-RNA linkage</keyword>
<evidence type="ECO:0000256" key="6">
    <source>
        <dbReference type="ARBA" id="ARBA00022488"/>
    </source>
</evidence>
<dbReference type="GO" id="GO:0003723">
    <property type="term" value="F:RNA binding"/>
    <property type="evidence" value="ECO:0007669"/>
    <property type="project" value="InterPro"/>
</dbReference>
<dbReference type="GO" id="GO:0044162">
    <property type="term" value="C:host cell cytoplasmic vesicle membrane"/>
    <property type="evidence" value="ECO:0007669"/>
    <property type="project" value="UniProtKB-SubCell"/>
</dbReference>
<dbReference type="Gene3D" id="2.60.120.20">
    <property type="match status" value="3"/>
</dbReference>
<evidence type="ECO:0000256" key="11">
    <source>
        <dbReference type="ARBA" id="ARBA00022670"/>
    </source>
</evidence>
<dbReference type="Gene3D" id="1.20.960.20">
    <property type="match status" value="1"/>
</dbReference>
<evidence type="ECO:0000256" key="23">
    <source>
        <dbReference type="ARBA" id="ARBA00022953"/>
    </source>
</evidence>
<name>A0A5B8KAS7_9PICO</name>
<dbReference type="InterPro" id="IPR004004">
    <property type="entry name" value="Helic/Pol/Pept_Calicivir-typ"/>
</dbReference>
<keyword evidence="14" id="KW-1143">T=pseudo3 icosahedral capsid protein</keyword>
<dbReference type="PROSITE" id="PS51218">
    <property type="entry name" value="SF3_HELICASE_2"/>
    <property type="match status" value="1"/>
</dbReference>
<keyword evidence="8" id="KW-0597">Phosphoprotein</keyword>
<evidence type="ECO:0000256" key="25">
    <source>
        <dbReference type="ARBA" id="ARBA00023065"/>
    </source>
</evidence>
<dbReference type="GO" id="GO:0039694">
    <property type="term" value="P:viral RNA genome replication"/>
    <property type="evidence" value="ECO:0007669"/>
    <property type="project" value="InterPro"/>
</dbReference>
<evidence type="ECO:0000256" key="10">
    <source>
        <dbReference type="ARBA" id="ARBA00022581"/>
    </source>
</evidence>
<dbReference type="GO" id="GO:0006351">
    <property type="term" value="P:DNA-templated transcription"/>
    <property type="evidence" value="ECO:0007669"/>
    <property type="project" value="InterPro"/>
</dbReference>
<evidence type="ECO:0000256" key="5">
    <source>
        <dbReference type="ARBA" id="ARBA00022484"/>
    </source>
</evidence>
<dbReference type="GO" id="GO:0019062">
    <property type="term" value="P:virion attachment to host cell"/>
    <property type="evidence" value="ECO:0007669"/>
    <property type="project" value="UniProtKB-KW"/>
</dbReference>
<dbReference type="InterPro" id="IPR043504">
    <property type="entry name" value="Peptidase_S1_PA_chymotrypsin"/>
</dbReference>
<feature type="compositionally biased region" description="Acidic residues" evidence="30">
    <location>
        <begin position="1090"/>
        <end position="1104"/>
    </location>
</feature>
<dbReference type="GO" id="GO:0046718">
    <property type="term" value="P:symbiont entry into host cell"/>
    <property type="evidence" value="ECO:0007669"/>
    <property type="project" value="UniProtKB-KW"/>
</dbReference>
<dbReference type="InterPro" id="IPR000605">
    <property type="entry name" value="Helicase_SF3_ssDNA/RNA_vir"/>
</dbReference>
<keyword evidence="13" id="KW-0548">Nucleotidyltransferase</keyword>
<reference evidence="35" key="1">
    <citation type="journal article" date="2019" name="ISME J.">
        <title>Virome heterogeneity and connectivity in waterfowl and shorebird communities.</title>
        <authorList>
            <person name="Wille M."/>
            <person name="Shi M."/>
            <person name="Klaassen M."/>
            <person name="Hurt A.C."/>
            <person name="Holmes E.C."/>
        </authorList>
    </citation>
    <scope>NUCLEOTIDE SEQUENCE</scope>
    <source>
        <strain evidence="35">MW07</strain>
    </source>
</reference>
<evidence type="ECO:0000256" key="30">
    <source>
        <dbReference type="SAM" id="MobiDB-lite"/>
    </source>
</evidence>
<evidence type="ECO:0000256" key="22">
    <source>
        <dbReference type="ARBA" id="ARBA00022870"/>
    </source>
</evidence>
<evidence type="ECO:0000256" key="7">
    <source>
        <dbReference type="ARBA" id="ARBA00022520"/>
    </source>
</evidence>
<keyword evidence="6" id="KW-1036">Host cytoplasmic vesicle</keyword>
<dbReference type="GO" id="GO:0039618">
    <property type="term" value="C:T=pseudo3 icosahedral viral capsid"/>
    <property type="evidence" value="ECO:0007669"/>
    <property type="project" value="UniProtKB-KW"/>
</dbReference>
<dbReference type="PROSITE" id="PS51874">
    <property type="entry name" value="PCV_3C_PRO"/>
    <property type="match status" value="1"/>
</dbReference>
<keyword evidence="10" id="KW-0945">Host-virus interaction</keyword>
<evidence type="ECO:0000256" key="16">
    <source>
        <dbReference type="ARBA" id="ARBA00022801"/>
    </source>
</evidence>
<keyword evidence="26 31" id="KW-0472">Membrane</keyword>
<keyword evidence="25" id="KW-0406">Ion transport</keyword>
<keyword evidence="24" id="KW-1182">Viral ion channel</keyword>